<dbReference type="Pfam" id="PF23704">
    <property type="entry name" value="WHD_GTF3C1_N"/>
    <property type="match status" value="1"/>
</dbReference>
<dbReference type="Pfam" id="PF04182">
    <property type="entry name" value="B-block_TFIIIC"/>
    <property type="match status" value="1"/>
</dbReference>
<dbReference type="InterPro" id="IPR007309">
    <property type="entry name" value="TFIIIC_Bblock-bd"/>
</dbReference>
<feature type="compositionally biased region" description="Basic and acidic residues" evidence="6">
    <location>
        <begin position="465"/>
        <end position="488"/>
    </location>
</feature>
<dbReference type="AlphaFoldDB" id="A0A433SWW3"/>
<keyword evidence="11" id="KW-1185">Reference proteome</keyword>
<keyword evidence="3" id="KW-0238">DNA-binding</keyword>
<comment type="caution">
    <text evidence="10">The sequence shown here is derived from an EMBL/GenBank/DDBJ whole genome shotgun (WGS) entry which is preliminary data.</text>
</comment>
<dbReference type="STRING" id="188477.A0A433SWW3"/>
<feature type="non-terminal residue" evidence="10">
    <location>
        <position position="872"/>
    </location>
</feature>
<keyword evidence="4" id="KW-0804">Transcription</keyword>
<dbReference type="InterPro" id="IPR056467">
    <property type="entry name" value="eWH_GTF3C1"/>
</dbReference>
<reference evidence="10 11" key="1">
    <citation type="submission" date="2019-01" db="EMBL/GenBank/DDBJ databases">
        <title>A draft genome assembly of the solar-powered sea slug Elysia chlorotica.</title>
        <authorList>
            <person name="Cai H."/>
            <person name="Li Q."/>
            <person name="Fang X."/>
            <person name="Li J."/>
            <person name="Curtis N.E."/>
            <person name="Altenburger A."/>
            <person name="Shibata T."/>
            <person name="Feng M."/>
            <person name="Maeda T."/>
            <person name="Schwartz J.A."/>
            <person name="Shigenobu S."/>
            <person name="Lundholm N."/>
            <person name="Nishiyama T."/>
            <person name="Yang H."/>
            <person name="Hasebe M."/>
            <person name="Li S."/>
            <person name="Pierce S.K."/>
            <person name="Wang J."/>
        </authorList>
    </citation>
    <scope>NUCLEOTIDE SEQUENCE [LARGE SCALE GENOMIC DNA]</scope>
    <source>
        <strain evidence="10">EC2010</strain>
        <tissue evidence="10">Whole organism of an adult</tissue>
    </source>
</reference>
<evidence type="ECO:0000259" key="7">
    <source>
        <dbReference type="Pfam" id="PF04182"/>
    </source>
</evidence>
<comment type="subcellular location">
    <subcellularLocation>
        <location evidence="1">Nucleus</location>
    </subcellularLocation>
</comment>
<dbReference type="OrthoDB" id="6262911at2759"/>
<dbReference type="PANTHER" id="PTHR15180">
    <property type="entry name" value="GENERAL TRANSCRIPTION FACTOR 3C POLYPEPTIDE 1"/>
    <property type="match status" value="1"/>
</dbReference>
<dbReference type="GO" id="GO:0042791">
    <property type="term" value="P:5S class rRNA transcription by RNA polymerase III"/>
    <property type="evidence" value="ECO:0007669"/>
    <property type="project" value="TreeGrafter"/>
</dbReference>
<evidence type="ECO:0000256" key="3">
    <source>
        <dbReference type="ARBA" id="ARBA00023125"/>
    </source>
</evidence>
<feature type="domain" description="B-block binding subunit of TFIIIC" evidence="7">
    <location>
        <begin position="170"/>
        <end position="250"/>
    </location>
</feature>
<keyword evidence="2" id="KW-0597">Phosphoprotein</keyword>
<feature type="domain" description="GTF3C1 extended winged-helix" evidence="9">
    <location>
        <begin position="542"/>
        <end position="632"/>
    </location>
</feature>
<evidence type="ECO:0000256" key="2">
    <source>
        <dbReference type="ARBA" id="ARBA00022553"/>
    </source>
</evidence>
<keyword evidence="5" id="KW-0539">Nucleus</keyword>
<sequence>MDFPGIIEEIALEGLEGITIEALWKRLENRPGFSEQPLDADSQRYIWSLLIRHSALQFFVLPEPRPELVIFRYNDCVTKGSLKCTLPEEVCEDIYSRTMVAKNGVMGCCDHFDTREDITEEIRGHGPGGGVSLEYAMHRWGQTLVIVASQRCRDMILLQSCDKPVHIEFYSFLELIGRSRYDGEVTFCRNRRGLCNPLDKNFSSPTNTFSRLDALISLGLVTKQVFIMTYQKPHWVNQVVRLFHLKRFYTASQANYTALLTSLTAHLSNAPDKTAPFYNILKELDIKPELFYKASKRAGNYFSVSNVTRRSYFKDDSAADKDNAEHERSIIGTSSENRVKLVTLLRAFRSSEHLEEDEDKEESIMEDDNEETPVAVEETVDSSNSALSHSIGLPSVDDSILHQVVALIQAKGEWGINPSIIKKKLNLERTHMKYIEKELRALKVFHTVKRFLGKQRAEMWVLTDPAKKEQEKTQTEDDRENSEQEKQSDMSLVEADAPGEAWSITPEEEAELDATLEKIKVTCTIERTESPASTSEKDDPVKAARKRLILHKLKNKRVYSSRSNIFQEVSVIEKEKGWKMKVCRKSVARIIDSLFLEGRLEYLNVQLCEKEDVSRQMIIYPGVGLADPFIKKAVVEHANAVLKFKENRRGSKKGGSQAVSELSKPDDPFSIYSAVANMGLISVFKILTSGLEGLERKGEHVKKSKTNISKMERTKSMHEYLHYVLYAYTGCTDGVPQKQDVLEEIAEPLPVYLDVQDWRRYLPPLYLHNDSALRRIHAGPGACMIGDIMLNFPLITIWNLFNRPSELKEVMGHFVEDPGLLCVPLCRLPKQIILELTTRKRLMPRLTEELNLMAHMGLLSFGPRQRCNNMEF</sequence>
<protein>
    <submittedName>
        <fullName evidence="10">Uncharacterized protein</fullName>
    </submittedName>
</protein>
<dbReference type="EMBL" id="RQTK01000905">
    <property type="protein sequence ID" value="RUS73738.1"/>
    <property type="molecule type" value="Genomic_DNA"/>
</dbReference>
<dbReference type="Proteomes" id="UP000271974">
    <property type="component" value="Unassembled WGS sequence"/>
</dbReference>
<gene>
    <name evidence="10" type="ORF">EGW08_018499</name>
</gene>
<evidence type="ECO:0000256" key="6">
    <source>
        <dbReference type="SAM" id="MobiDB-lite"/>
    </source>
</evidence>
<evidence type="ECO:0000259" key="8">
    <source>
        <dbReference type="Pfam" id="PF23704"/>
    </source>
</evidence>
<evidence type="ECO:0000259" key="9">
    <source>
        <dbReference type="Pfam" id="PF24101"/>
    </source>
</evidence>
<evidence type="ECO:0000256" key="4">
    <source>
        <dbReference type="ARBA" id="ARBA00023163"/>
    </source>
</evidence>
<evidence type="ECO:0000313" key="10">
    <source>
        <dbReference type="EMBL" id="RUS73738.1"/>
    </source>
</evidence>
<feature type="domain" description="General transcription factor 3C polypeptide 1 winged-helix" evidence="8">
    <location>
        <begin position="7"/>
        <end position="59"/>
    </location>
</feature>
<organism evidence="10 11">
    <name type="scientific">Elysia chlorotica</name>
    <name type="common">Eastern emerald elysia</name>
    <name type="synonym">Sea slug</name>
    <dbReference type="NCBI Taxonomy" id="188477"/>
    <lineage>
        <taxon>Eukaryota</taxon>
        <taxon>Metazoa</taxon>
        <taxon>Spiralia</taxon>
        <taxon>Lophotrochozoa</taxon>
        <taxon>Mollusca</taxon>
        <taxon>Gastropoda</taxon>
        <taxon>Heterobranchia</taxon>
        <taxon>Euthyneura</taxon>
        <taxon>Panpulmonata</taxon>
        <taxon>Sacoglossa</taxon>
        <taxon>Placobranchoidea</taxon>
        <taxon>Plakobranchidae</taxon>
        <taxon>Elysia</taxon>
    </lineage>
</organism>
<feature type="region of interest" description="Disordered" evidence="6">
    <location>
        <begin position="463"/>
        <end position="495"/>
    </location>
</feature>
<dbReference type="GO" id="GO:0000127">
    <property type="term" value="C:transcription factor TFIIIC complex"/>
    <property type="evidence" value="ECO:0007669"/>
    <property type="project" value="InterPro"/>
</dbReference>
<dbReference type="GO" id="GO:0006384">
    <property type="term" value="P:transcription initiation at RNA polymerase III promoter"/>
    <property type="evidence" value="ECO:0007669"/>
    <property type="project" value="InterPro"/>
</dbReference>
<dbReference type="PANTHER" id="PTHR15180:SF1">
    <property type="entry name" value="GENERAL TRANSCRIPTION FACTOR 3C POLYPEPTIDE 1"/>
    <property type="match status" value="1"/>
</dbReference>
<proteinExistence type="predicted"/>
<evidence type="ECO:0000256" key="1">
    <source>
        <dbReference type="ARBA" id="ARBA00004123"/>
    </source>
</evidence>
<evidence type="ECO:0000313" key="11">
    <source>
        <dbReference type="Proteomes" id="UP000271974"/>
    </source>
</evidence>
<dbReference type="Pfam" id="PF24101">
    <property type="entry name" value="WHD_GTF3C1"/>
    <property type="match status" value="1"/>
</dbReference>
<dbReference type="InterPro" id="IPR044210">
    <property type="entry name" value="Tfc3-like"/>
</dbReference>
<dbReference type="GO" id="GO:0005634">
    <property type="term" value="C:nucleus"/>
    <property type="evidence" value="ECO:0007669"/>
    <property type="project" value="UniProtKB-SubCell"/>
</dbReference>
<dbReference type="GO" id="GO:0003677">
    <property type="term" value="F:DNA binding"/>
    <property type="evidence" value="ECO:0007669"/>
    <property type="project" value="UniProtKB-KW"/>
</dbReference>
<evidence type="ECO:0000256" key="5">
    <source>
        <dbReference type="ARBA" id="ARBA00023242"/>
    </source>
</evidence>
<accession>A0A433SWW3</accession>
<dbReference type="InterPro" id="IPR056428">
    <property type="entry name" value="WH_GTF3C1"/>
</dbReference>
<name>A0A433SWW3_ELYCH</name>